<sequence>MTEYRLSWSHGEAVVLSTAAVLADCRFDLPAGAFHPFARAPWMGTVDDPNIIGHLRELGGDFVCVPFGAGPAEPIGPRAWADLMTEPPPVPIHGPAGDAEWSIVEQTESSITLGLDYPENHLVRRLERTVSGHEGSPVLESELTIYPRRSGSISVGLHPILRLPEAPGRLELKADFEFGLVHPRLVGDGESQEFAGLDSVPSSDSSVDLSHLPLEMANFSVQLCGMTGPLRAIFLDQAMGIELDWDRAILPSLQIWYTDCGIDGAPWHGQYRGVGVEPIASAFDLNTAVSTQPNPINRRGVPTAVALNAGVPVHIRHRVSAFSVKD</sequence>
<dbReference type="Proteomes" id="UP000033514">
    <property type="component" value="Unassembled WGS sequence"/>
</dbReference>
<keyword evidence="2" id="KW-1185">Reference proteome</keyword>
<evidence type="ECO:0000313" key="1">
    <source>
        <dbReference type="EMBL" id="KKB80337.1"/>
    </source>
</evidence>
<dbReference type="GO" id="GO:0030246">
    <property type="term" value="F:carbohydrate binding"/>
    <property type="evidence" value="ECO:0007669"/>
    <property type="project" value="InterPro"/>
</dbReference>
<dbReference type="InterPro" id="IPR011013">
    <property type="entry name" value="Gal_mutarotase_sf_dom"/>
</dbReference>
<dbReference type="GO" id="GO:0003824">
    <property type="term" value="F:catalytic activity"/>
    <property type="evidence" value="ECO:0007669"/>
    <property type="project" value="InterPro"/>
</dbReference>
<dbReference type="STRING" id="361041.VW35_08045"/>
<dbReference type="SUPFAM" id="SSF74650">
    <property type="entry name" value="Galactose mutarotase-like"/>
    <property type="match status" value="1"/>
</dbReference>
<evidence type="ECO:0000313" key="2">
    <source>
        <dbReference type="Proteomes" id="UP000033514"/>
    </source>
</evidence>
<dbReference type="OrthoDB" id="7335506at2"/>
<reference evidence="1 2" key="1">
    <citation type="submission" date="2015-03" db="EMBL/GenBank/DDBJ databases">
        <authorList>
            <person name="Hassan Y.I."/>
            <person name="Lepp D."/>
            <person name="Zhou T."/>
        </authorList>
    </citation>
    <scope>NUCLEOTIDE SEQUENCE [LARGE SCALE GENOMIC DNA]</scope>
    <source>
        <strain evidence="1 2">GH2-10</strain>
    </source>
</reference>
<organism evidence="1 2">
    <name type="scientific">Devosia soli</name>
    <dbReference type="NCBI Taxonomy" id="361041"/>
    <lineage>
        <taxon>Bacteria</taxon>
        <taxon>Pseudomonadati</taxon>
        <taxon>Pseudomonadota</taxon>
        <taxon>Alphaproteobacteria</taxon>
        <taxon>Hyphomicrobiales</taxon>
        <taxon>Devosiaceae</taxon>
        <taxon>Devosia</taxon>
    </lineage>
</organism>
<dbReference type="EMBL" id="LAJG01000014">
    <property type="protein sequence ID" value="KKB80337.1"/>
    <property type="molecule type" value="Genomic_DNA"/>
</dbReference>
<dbReference type="GO" id="GO:0005975">
    <property type="term" value="P:carbohydrate metabolic process"/>
    <property type="evidence" value="ECO:0007669"/>
    <property type="project" value="InterPro"/>
</dbReference>
<dbReference type="Gene3D" id="2.70.98.10">
    <property type="match status" value="1"/>
</dbReference>
<protein>
    <recommendedName>
        <fullName evidence="3">Aldose 1-epimerase</fullName>
    </recommendedName>
</protein>
<dbReference type="AlphaFoldDB" id="A0A0F5LFH0"/>
<accession>A0A0F5LFH0</accession>
<evidence type="ECO:0008006" key="3">
    <source>
        <dbReference type="Google" id="ProtNLM"/>
    </source>
</evidence>
<comment type="caution">
    <text evidence="1">The sequence shown here is derived from an EMBL/GenBank/DDBJ whole genome shotgun (WGS) entry which is preliminary data.</text>
</comment>
<dbReference type="PATRIC" id="fig|361041.3.peg.950"/>
<gene>
    <name evidence="1" type="ORF">VW35_08045</name>
</gene>
<name>A0A0F5LFH0_9HYPH</name>
<proteinExistence type="predicted"/>
<dbReference type="RefSeq" id="WP_046142399.1">
    <property type="nucleotide sequence ID" value="NZ_LAJG01000014.1"/>
</dbReference>
<dbReference type="InterPro" id="IPR014718">
    <property type="entry name" value="GH-type_carb-bd"/>
</dbReference>